<sequence>MIETEDKIEGIKRRLYEPVDTVTHRVKEGVIHPINHKVEEEWRNEELNNSLSKMKKPKTSIFKKFFIVSIIFFFGAIGFALYMFYTGGTSVSNDNIDIRVIGSAFTKGGEELPLEIEIVNRNKASLELANLMISYPNGASDNIVDYTRMPRIDIGTIKPGETITKSLKIVLFGDEKSNRNIKIGLDYHPEGSNAIFTKEIEYIVNISSSPLSLSVSAPLTVTSDQPISFTVNTILNTSLPSDNIVMQLTYPNNFIYESAIPEPSFGNSIWDLSSLTLTDPVSIVVKGRIVGEDQDQQVFHAYAGTIKQADKSTIDVIYNSLLHTITIVKPFLETNILVNDTSSSGETIEVKVSWKNNLSTRITDGEIIANLGGNVFDRMSVNPSQGFYDSANNRIIWDKNVVGDLASIEPGERGEVSFSVKSIPLLGSQSSIKDPQVTIDVSIRGKQPSFGSTYADINNFSKKVVKILSDFQIASSASYKSGSMPPKAETETQYDITWTLSNGTNAISGATARAAIPIYVKWVGPVSTRENITYNESTREVIWNIGSVRANTGGNYNREATFTLSLKPSVSQIGSAPQLMKDLYILGKDTFTGTDVNNRRGPINTLLYGDPNFQSGQERVIQ</sequence>
<dbReference type="EMBL" id="LBPY01000002">
    <property type="protein sequence ID" value="KKP66893.1"/>
    <property type="molecule type" value="Genomic_DNA"/>
</dbReference>
<evidence type="ECO:0008006" key="4">
    <source>
        <dbReference type="Google" id="ProtNLM"/>
    </source>
</evidence>
<dbReference type="AlphaFoldDB" id="A0A0G0BBM7"/>
<evidence type="ECO:0000256" key="1">
    <source>
        <dbReference type="SAM" id="Phobius"/>
    </source>
</evidence>
<comment type="caution">
    <text evidence="2">The sequence shown here is derived from an EMBL/GenBank/DDBJ whole genome shotgun (WGS) entry which is preliminary data.</text>
</comment>
<keyword evidence="1" id="KW-0472">Membrane</keyword>
<keyword evidence="1" id="KW-1133">Transmembrane helix</keyword>
<evidence type="ECO:0000313" key="2">
    <source>
        <dbReference type="EMBL" id="KKP66893.1"/>
    </source>
</evidence>
<gene>
    <name evidence="2" type="ORF">UR64_C0002G0109</name>
</gene>
<keyword evidence="1" id="KW-0812">Transmembrane</keyword>
<feature type="transmembrane region" description="Helical" evidence="1">
    <location>
        <begin position="65"/>
        <end position="85"/>
    </location>
</feature>
<organism evidence="2 3">
    <name type="scientific">Candidatus Nomurabacteria bacterium GW2011_GWE1_35_16</name>
    <dbReference type="NCBI Taxonomy" id="1618761"/>
    <lineage>
        <taxon>Bacteria</taxon>
        <taxon>Candidatus Nomuraibacteriota</taxon>
    </lineage>
</organism>
<protein>
    <recommendedName>
        <fullName evidence="4">DUF11 domain-containing protein</fullName>
    </recommendedName>
</protein>
<name>A0A0G0BBM7_9BACT</name>
<dbReference type="Proteomes" id="UP000034952">
    <property type="component" value="Unassembled WGS sequence"/>
</dbReference>
<evidence type="ECO:0000313" key="3">
    <source>
        <dbReference type="Proteomes" id="UP000034952"/>
    </source>
</evidence>
<proteinExistence type="predicted"/>
<accession>A0A0G0BBM7</accession>
<reference evidence="2 3" key="1">
    <citation type="journal article" date="2015" name="Nature">
        <title>rRNA introns, odd ribosomes, and small enigmatic genomes across a large radiation of phyla.</title>
        <authorList>
            <person name="Brown C.T."/>
            <person name="Hug L.A."/>
            <person name="Thomas B.C."/>
            <person name="Sharon I."/>
            <person name="Castelle C.J."/>
            <person name="Singh A."/>
            <person name="Wilkins M.J."/>
            <person name="Williams K.H."/>
            <person name="Banfield J.F."/>
        </authorList>
    </citation>
    <scope>NUCLEOTIDE SEQUENCE [LARGE SCALE GENOMIC DNA]</scope>
</reference>